<dbReference type="SUPFAM" id="SSF81665">
    <property type="entry name" value="Calcium ATPase, transmembrane domain M"/>
    <property type="match status" value="1"/>
</dbReference>
<dbReference type="InterPro" id="IPR036412">
    <property type="entry name" value="HAD-like_sf"/>
</dbReference>
<evidence type="ECO:0000313" key="8">
    <source>
        <dbReference type="EMBL" id="GMA96938.1"/>
    </source>
</evidence>
<keyword evidence="4 6" id="KW-1133">Transmembrane helix</keyword>
<dbReference type="InterPro" id="IPR001757">
    <property type="entry name" value="P_typ_ATPase"/>
</dbReference>
<keyword evidence="6 8" id="KW-0067">ATP-binding</keyword>
<dbReference type="InterPro" id="IPR023298">
    <property type="entry name" value="ATPase_P-typ_TM_dom_sf"/>
</dbReference>
<protein>
    <submittedName>
        <fullName evidence="8">Cobalt ABC transporter ATP-binding protein</fullName>
    </submittedName>
</protein>
<dbReference type="Pfam" id="PF00702">
    <property type="entry name" value="Hydrolase"/>
    <property type="match status" value="1"/>
</dbReference>
<feature type="transmembrane region" description="Helical" evidence="6">
    <location>
        <begin position="26"/>
        <end position="46"/>
    </location>
</feature>
<feature type="transmembrane region" description="Helical" evidence="6">
    <location>
        <begin position="251"/>
        <end position="270"/>
    </location>
</feature>
<dbReference type="NCBIfam" id="TIGR01512">
    <property type="entry name" value="ATPase-IB2_Cd"/>
    <property type="match status" value="1"/>
</dbReference>
<dbReference type="InterPro" id="IPR051014">
    <property type="entry name" value="Cation_Transport_ATPase_IB"/>
</dbReference>
<dbReference type="NCBIfam" id="TIGR01525">
    <property type="entry name" value="ATPase-IB_hvy"/>
    <property type="match status" value="1"/>
</dbReference>
<comment type="similarity">
    <text evidence="2 6">Belongs to the cation transport ATPase (P-type) (TC 3.A.3) family. Type IB subfamily.</text>
</comment>
<feature type="transmembrane region" description="Helical" evidence="6">
    <location>
        <begin position="574"/>
        <end position="597"/>
    </location>
</feature>
<dbReference type="InterPro" id="IPR023214">
    <property type="entry name" value="HAD_sf"/>
</dbReference>
<proteinExistence type="inferred from homology"/>
<dbReference type="PROSITE" id="PS00154">
    <property type="entry name" value="ATPASE_E1_E2"/>
    <property type="match status" value="1"/>
</dbReference>
<evidence type="ECO:0000256" key="5">
    <source>
        <dbReference type="ARBA" id="ARBA00023136"/>
    </source>
</evidence>
<dbReference type="SUPFAM" id="SSF81653">
    <property type="entry name" value="Calcium ATPase, transduction domain A"/>
    <property type="match status" value="1"/>
</dbReference>
<dbReference type="PRINTS" id="PR00120">
    <property type="entry name" value="HATPASE"/>
</dbReference>
<dbReference type="RefSeq" id="WP_284255417.1">
    <property type="nucleotide sequence ID" value="NZ_BAAAQO010000004.1"/>
</dbReference>
<feature type="transmembrane region" description="Helical" evidence="6">
    <location>
        <begin position="276"/>
        <end position="298"/>
    </location>
</feature>
<sequence>MGDPLTRANPAAAVVAAPVRRRRIPLTWSLAGGTALIGAVAGTWQLTLGPGGVPWILGTLAAGVAGWRLIRMISDIRSQRWGIDVLAVLAVASTMVVGEWWAAWVITLMMTGGDALEDFASRRAHREIQSLMERAPRQAFRVLPDGSTVEVLVDEVAVGDVVLVRPGDLVPVDGTLLEDRAAFDLSSVSGESLPETLTRGAQIPSGAVATTVPARVACTAPARLSEYQRIVDAVGAAAGSRSRFVRLSDRIAVPFTVVALLIAAAAWLITGEFLRFAEVLVVATPCPLLIAAPAAFVAGMGRTARAGLVAKNAEVLERIAAVRTAAFDKTGTLTGGAPMVAGVEPADGVDADRLLALAAAAESLSAHALAAPIVAAAAERGLRLPALSAVAEVPGDGMRAKAEGAELRVGSAAFTGAPLAQPIAGVVAVTVSLGGRGMGRILLRDPLRSDAAATIAGLHEDGIEQIVMLTGDDAGTARAVAALVGIDRFDARLRPEQKAAVVKELLPRPVLMVGDGINDVLVLASADVGVAVSRSGLGAVGESADAVIVTDRLGALLDARRIARRTRRIARQSVWFGVLVSVGLMAVATTGVLPPIFGALAQEAVDVLTILNALRAARAPQ</sequence>
<dbReference type="Proteomes" id="UP001157034">
    <property type="component" value="Unassembled WGS sequence"/>
</dbReference>
<name>A0ABQ6K9L3_9MICO</name>
<dbReference type="PRINTS" id="PR00119">
    <property type="entry name" value="CATATPASE"/>
</dbReference>
<keyword evidence="6" id="KW-0547">Nucleotide-binding</keyword>
<evidence type="ECO:0000256" key="3">
    <source>
        <dbReference type="ARBA" id="ARBA00022692"/>
    </source>
</evidence>
<keyword evidence="6" id="KW-0479">Metal-binding</keyword>
<dbReference type="PANTHER" id="PTHR48085">
    <property type="entry name" value="CADMIUM/ZINC-TRANSPORTING ATPASE HMA2-RELATED"/>
    <property type="match status" value="1"/>
</dbReference>
<dbReference type="InterPro" id="IPR023299">
    <property type="entry name" value="ATPase_P-typ_cyto_dom_N"/>
</dbReference>
<keyword evidence="5 6" id="KW-0472">Membrane</keyword>
<dbReference type="InterPro" id="IPR027256">
    <property type="entry name" value="P-typ_ATPase_IB"/>
</dbReference>
<organism evidence="8 9">
    <name type="scientific">Pseudolysinimonas kribbensis</name>
    <dbReference type="NCBI Taxonomy" id="433641"/>
    <lineage>
        <taxon>Bacteria</taxon>
        <taxon>Bacillati</taxon>
        <taxon>Actinomycetota</taxon>
        <taxon>Actinomycetes</taxon>
        <taxon>Micrococcales</taxon>
        <taxon>Microbacteriaceae</taxon>
        <taxon>Pseudolysinimonas</taxon>
    </lineage>
</organism>
<evidence type="ECO:0000259" key="7">
    <source>
        <dbReference type="Pfam" id="PF00122"/>
    </source>
</evidence>
<dbReference type="Gene3D" id="3.40.1110.10">
    <property type="entry name" value="Calcium-transporting ATPase, cytoplasmic domain N"/>
    <property type="match status" value="1"/>
</dbReference>
<dbReference type="InterPro" id="IPR008250">
    <property type="entry name" value="ATPase_P-typ_transduc_dom_A_sf"/>
</dbReference>
<dbReference type="Gene3D" id="2.70.150.10">
    <property type="entry name" value="Calcium-transporting ATPase, cytoplasmic transduction domain A"/>
    <property type="match status" value="1"/>
</dbReference>
<dbReference type="Gene3D" id="3.40.50.1000">
    <property type="entry name" value="HAD superfamily/HAD-like"/>
    <property type="match status" value="1"/>
</dbReference>
<dbReference type="InterPro" id="IPR059000">
    <property type="entry name" value="ATPase_P-type_domA"/>
</dbReference>
<dbReference type="InterPro" id="IPR018303">
    <property type="entry name" value="ATPase_P-typ_P_site"/>
</dbReference>
<gene>
    <name evidence="8" type="ORF">GCM10025881_37620</name>
</gene>
<dbReference type="PANTHER" id="PTHR48085:SF5">
    <property type="entry name" value="CADMIUM_ZINC-TRANSPORTING ATPASE HMA4-RELATED"/>
    <property type="match status" value="1"/>
</dbReference>
<dbReference type="NCBIfam" id="TIGR01494">
    <property type="entry name" value="ATPase_P-type"/>
    <property type="match status" value="2"/>
</dbReference>
<accession>A0ABQ6K9L3</accession>
<evidence type="ECO:0000256" key="2">
    <source>
        <dbReference type="ARBA" id="ARBA00006024"/>
    </source>
</evidence>
<evidence type="ECO:0000256" key="4">
    <source>
        <dbReference type="ARBA" id="ARBA00022989"/>
    </source>
</evidence>
<keyword evidence="6" id="KW-1003">Cell membrane</keyword>
<comment type="caution">
    <text evidence="8">The sequence shown here is derived from an EMBL/GenBank/DDBJ whole genome shotgun (WGS) entry which is preliminary data.</text>
</comment>
<dbReference type="GO" id="GO:0005524">
    <property type="term" value="F:ATP binding"/>
    <property type="evidence" value="ECO:0007669"/>
    <property type="project" value="UniProtKB-KW"/>
</dbReference>
<keyword evidence="3 6" id="KW-0812">Transmembrane</keyword>
<reference evidence="9" key="1">
    <citation type="journal article" date="2019" name="Int. J. Syst. Evol. Microbiol.">
        <title>The Global Catalogue of Microorganisms (GCM) 10K type strain sequencing project: providing services to taxonomists for standard genome sequencing and annotation.</title>
        <authorList>
            <consortium name="The Broad Institute Genomics Platform"/>
            <consortium name="The Broad Institute Genome Sequencing Center for Infectious Disease"/>
            <person name="Wu L."/>
            <person name="Ma J."/>
        </authorList>
    </citation>
    <scope>NUCLEOTIDE SEQUENCE [LARGE SCALE GENOMIC DNA]</scope>
    <source>
        <strain evidence="9">NBRC 108894</strain>
    </source>
</reference>
<evidence type="ECO:0000313" key="9">
    <source>
        <dbReference type="Proteomes" id="UP001157034"/>
    </source>
</evidence>
<dbReference type="EMBL" id="BSVB01000001">
    <property type="protein sequence ID" value="GMA96938.1"/>
    <property type="molecule type" value="Genomic_DNA"/>
</dbReference>
<dbReference type="SUPFAM" id="SSF56784">
    <property type="entry name" value="HAD-like"/>
    <property type="match status" value="1"/>
</dbReference>
<feature type="transmembrane region" description="Helical" evidence="6">
    <location>
        <begin position="52"/>
        <end position="70"/>
    </location>
</feature>
<keyword evidence="9" id="KW-1185">Reference proteome</keyword>
<evidence type="ECO:0000256" key="1">
    <source>
        <dbReference type="ARBA" id="ARBA00004651"/>
    </source>
</evidence>
<dbReference type="Pfam" id="PF00122">
    <property type="entry name" value="E1-E2_ATPase"/>
    <property type="match status" value="1"/>
</dbReference>
<evidence type="ECO:0000256" key="6">
    <source>
        <dbReference type="RuleBase" id="RU362081"/>
    </source>
</evidence>
<comment type="subcellular location">
    <subcellularLocation>
        <location evidence="1">Cell membrane</location>
        <topology evidence="1">Multi-pass membrane protein</topology>
    </subcellularLocation>
</comment>
<feature type="domain" description="P-type ATPase A" evidence="7">
    <location>
        <begin position="141"/>
        <end position="234"/>
    </location>
</feature>